<dbReference type="EMBL" id="CAJVPT010006253">
    <property type="protein sequence ID" value="CAG8529023.1"/>
    <property type="molecule type" value="Genomic_DNA"/>
</dbReference>
<organism evidence="1 2">
    <name type="scientific">Acaulospora colombiana</name>
    <dbReference type="NCBI Taxonomy" id="27376"/>
    <lineage>
        <taxon>Eukaryota</taxon>
        <taxon>Fungi</taxon>
        <taxon>Fungi incertae sedis</taxon>
        <taxon>Mucoromycota</taxon>
        <taxon>Glomeromycotina</taxon>
        <taxon>Glomeromycetes</taxon>
        <taxon>Diversisporales</taxon>
        <taxon>Acaulosporaceae</taxon>
        <taxon>Acaulospora</taxon>
    </lineage>
</organism>
<gene>
    <name evidence="1" type="ORF">ACOLOM_LOCUS3993</name>
</gene>
<comment type="caution">
    <text evidence="1">The sequence shown here is derived from an EMBL/GenBank/DDBJ whole genome shotgun (WGS) entry which is preliminary data.</text>
</comment>
<keyword evidence="2" id="KW-1185">Reference proteome</keyword>
<name>A0ACA9LG86_9GLOM</name>
<accession>A0ACA9LG86</accession>
<protein>
    <submittedName>
        <fullName evidence="1">3299_t:CDS:1</fullName>
    </submittedName>
</protein>
<evidence type="ECO:0000313" key="1">
    <source>
        <dbReference type="EMBL" id="CAG8529023.1"/>
    </source>
</evidence>
<evidence type="ECO:0000313" key="2">
    <source>
        <dbReference type="Proteomes" id="UP000789525"/>
    </source>
</evidence>
<reference evidence="1" key="1">
    <citation type="submission" date="2021-06" db="EMBL/GenBank/DDBJ databases">
        <authorList>
            <person name="Kallberg Y."/>
            <person name="Tangrot J."/>
            <person name="Rosling A."/>
        </authorList>
    </citation>
    <scope>NUCLEOTIDE SEQUENCE</scope>
    <source>
        <strain evidence="1">CL356</strain>
    </source>
</reference>
<sequence length="434" mass="48277">MSTESFIFFSPAQVMPSNPSYFQSDNTACINNYTEPIDFTIYSQDTTSELENDLFPSTHQVQRNPSGYLEESDLSYNYAANQSSFTVTSPHGNSLNDNNPLTDFPTNNTLVPPHLTPPTTSEPLVVEDILNSPYTPYTPYLIFSPVINNVEGQGIIFCPTPDLGTPHTVCTPLTTPYTPYTSNFNSDPSTCFVPHTPSTPSIDNSFDPPLYEEPVSKYYSLFDTKPNISELGTGFRTFNTFNSQMEFASSIDEKKPEEGSAETAVVPGTPNTDASSVSASEKSTSPLSPAVEPSEHQAETNSGSQIGENPDVNIEGARSPSSSPVTTPRLVAIRPRPHEDDDDNSEPSIRRSKRQRTRSISENEEDNEEDGDEKKYTCPECGRGFNRKFNMQTHRSTHDPNRVKPFACEHPNCGSRFTRRMEKARHYVRQDVVM</sequence>
<dbReference type="Proteomes" id="UP000789525">
    <property type="component" value="Unassembled WGS sequence"/>
</dbReference>
<proteinExistence type="predicted"/>